<keyword evidence="7" id="KW-0677">Repeat</keyword>
<keyword evidence="19" id="KW-1185">Reference proteome</keyword>
<dbReference type="InterPro" id="IPR024635">
    <property type="entry name" value="GnHR_TM"/>
</dbReference>
<dbReference type="InterPro" id="IPR002131">
    <property type="entry name" value="Gphrmn_rcpt_fam"/>
</dbReference>
<evidence type="ECO:0000256" key="15">
    <source>
        <dbReference type="ARBA" id="ARBA00030636"/>
    </source>
</evidence>
<comment type="function">
    <text evidence="16">G protein-coupled receptor for follitropin, the follicle-stimulating hormone. Through cAMP production activates the downstream PI3K-AKT and ERK1/ERK2 signaling pathways.</text>
</comment>
<dbReference type="InterPro" id="IPR017452">
    <property type="entry name" value="GPCR_Rhodpsn_7TM"/>
</dbReference>
<dbReference type="PRINTS" id="PR01143">
    <property type="entry name" value="FSHRECEPTOR"/>
</dbReference>
<dbReference type="SUPFAM" id="SSF81321">
    <property type="entry name" value="Family A G protein-coupled receptor-like"/>
    <property type="match status" value="1"/>
</dbReference>
<evidence type="ECO:0000256" key="3">
    <source>
        <dbReference type="ARBA" id="ARBA00022475"/>
    </source>
</evidence>
<comment type="subcellular location">
    <subcellularLocation>
        <location evidence="1 16">Cell membrane</location>
        <topology evidence="1 16">Multi-pass membrane protein</topology>
    </subcellularLocation>
</comment>
<evidence type="ECO:0000256" key="5">
    <source>
        <dbReference type="ARBA" id="ARBA00022692"/>
    </source>
</evidence>
<evidence type="ECO:0000256" key="12">
    <source>
        <dbReference type="ARBA" id="ARBA00023170"/>
    </source>
</evidence>
<keyword evidence="8 16" id="KW-1133">Transmembrane helix</keyword>
<dbReference type="Pfam" id="PF00001">
    <property type="entry name" value="7tm_1"/>
    <property type="match status" value="1"/>
</dbReference>
<dbReference type="Proteomes" id="UP000287033">
    <property type="component" value="Unassembled WGS sequence"/>
</dbReference>
<evidence type="ECO:0000256" key="11">
    <source>
        <dbReference type="ARBA" id="ARBA00023157"/>
    </source>
</evidence>
<dbReference type="AlphaFoldDB" id="A0A401S8T2"/>
<keyword evidence="4" id="KW-0433">Leucine-rich repeat</keyword>
<feature type="domain" description="G-protein coupled receptors family 1 profile" evidence="17">
    <location>
        <begin position="378"/>
        <end position="625"/>
    </location>
</feature>
<name>A0A401S8T2_CHIPU</name>
<feature type="transmembrane region" description="Helical" evidence="16">
    <location>
        <begin position="442"/>
        <end position="464"/>
    </location>
</feature>
<dbReference type="GO" id="GO:0005886">
    <property type="term" value="C:plasma membrane"/>
    <property type="evidence" value="ECO:0007669"/>
    <property type="project" value="UniProtKB-SubCell"/>
</dbReference>
<comment type="caution">
    <text evidence="18">The sequence shown here is derived from an EMBL/GenBank/DDBJ whole genome shotgun (WGS) entry which is preliminary data.</text>
</comment>
<evidence type="ECO:0000256" key="4">
    <source>
        <dbReference type="ARBA" id="ARBA00022614"/>
    </source>
</evidence>
<dbReference type="EMBL" id="BEZZ01000136">
    <property type="protein sequence ID" value="GCC26740.1"/>
    <property type="molecule type" value="Genomic_DNA"/>
</dbReference>
<evidence type="ECO:0000256" key="9">
    <source>
        <dbReference type="ARBA" id="ARBA00023040"/>
    </source>
</evidence>
<dbReference type="GO" id="GO:0009755">
    <property type="term" value="P:hormone-mediated signaling pathway"/>
    <property type="evidence" value="ECO:0007669"/>
    <property type="project" value="TreeGrafter"/>
</dbReference>
<feature type="transmembrane region" description="Helical" evidence="16">
    <location>
        <begin position="485"/>
        <end position="508"/>
    </location>
</feature>
<reference evidence="18 19" key="1">
    <citation type="journal article" date="2018" name="Nat. Ecol. Evol.">
        <title>Shark genomes provide insights into elasmobranch evolution and the origin of vertebrates.</title>
        <authorList>
            <person name="Hara Y"/>
            <person name="Yamaguchi K"/>
            <person name="Onimaru K"/>
            <person name="Kadota M"/>
            <person name="Koyanagi M"/>
            <person name="Keeley SD"/>
            <person name="Tatsumi K"/>
            <person name="Tanaka K"/>
            <person name="Motone F"/>
            <person name="Kageyama Y"/>
            <person name="Nozu R"/>
            <person name="Adachi N"/>
            <person name="Nishimura O"/>
            <person name="Nakagawa R"/>
            <person name="Tanegashima C"/>
            <person name="Kiyatake I"/>
            <person name="Matsumoto R"/>
            <person name="Murakumo K"/>
            <person name="Nishida K"/>
            <person name="Terakita A"/>
            <person name="Kuratani S"/>
            <person name="Sato K"/>
            <person name="Hyodo S Kuraku.S."/>
        </authorList>
    </citation>
    <scope>NUCLEOTIDE SEQUENCE [LARGE SCALE GENOMIC DNA]</scope>
</reference>
<evidence type="ECO:0000256" key="2">
    <source>
        <dbReference type="ARBA" id="ARBA00021226"/>
    </source>
</evidence>
<evidence type="ECO:0000256" key="8">
    <source>
        <dbReference type="ARBA" id="ARBA00022989"/>
    </source>
</evidence>
<keyword evidence="9 16" id="KW-0297">G-protein coupled receptor</keyword>
<keyword evidence="3 16" id="KW-1003">Cell membrane</keyword>
<dbReference type="GO" id="GO:0004963">
    <property type="term" value="F:follicle-stimulating hormone receptor activity"/>
    <property type="evidence" value="ECO:0007669"/>
    <property type="project" value="InterPro"/>
</dbReference>
<dbReference type="InterPro" id="IPR002272">
    <property type="entry name" value="FSH_rcpt"/>
</dbReference>
<accession>A0A401S8T2</accession>
<comment type="similarity">
    <text evidence="16">Belongs to the G-protein coupled receptor 1 family. FSH/LSH/TSH subfamily.</text>
</comment>
<feature type="transmembrane region" description="Helical" evidence="16">
    <location>
        <begin position="366"/>
        <end position="387"/>
    </location>
</feature>
<evidence type="ECO:0000256" key="10">
    <source>
        <dbReference type="ARBA" id="ARBA00023136"/>
    </source>
</evidence>
<keyword evidence="5 16" id="KW-0812">Transmembrane</keyword>
<dbReference type="InterPro" id="IPR000276">
    <property type="entry name" value="GPCR_Rhodpsn"/>
</dbReference>
<dbReference type="GO" id="GO:0008584">
    <property type="term" value="P:male gonad development"/>
    <property type="evidence" value="ECO:0007669"/>
    <property type="project" value="TreeGrafter"/>
</dbReference>
<dbReference type="PRINTS" id="PR00373">
    <property type="entry name" value="GLYCHORMONER"/>
</dbReference>
<dbReference type="GO" id="GO:0008528">
    <property type="term" value="F:G protein-coupled peptide receptor activity"/>
    <property type="evidence" value="ECO:0007669"/>
    <property type="project" value="TreeGrafter"/>
</dbReference>
<dbReference type="SUPFAM" id="SSF52058">
    <property type="entry name" value="L domain-like"/>
    <property type="match status" value="1"/>
</dbReference>
<evidence type="ECO:0000313" key="19">
    <source>
        <dbReference type="Proteomes" id="UP000287033"/>
    </source>
</evidence>
<feature type="signal peptide" evidence="16">
    <location>
        <begin position="1"/>
        <end position="19"/>
    </location>
</feature>
<dbReference type="PANTHER" id="PTHR24372:SF5">
    <property type="entry name" value="FOLLICLE-STIMULATING HORMONE RECEPTOR"/>
    <property type="match status" value="1"/>
</dbReference>
<gene>
    <name evidence="16" type="primary">FSHR</name>
    <name evidence="18" type="ORF">chiPu_0005159</name>
</gene>
<feature type="transmembrane region" description="Helical" evidence="16">
    <location>
        <begin position="574"/>
        <end position="596"/>
    </location>
</feature>
<dbReference type="PROSITE" id="PS00237">
    <property type="entry name" value="G_PROTEIN_RECEP_F1_1"/>
    <property type="match status" value="1"/>
</dbReference>
<keyword evidence="13" id="KW-0325">Glycoprotein</keyword>
<keyword evidence="6 16" id="KW-0732">Signal</keyword>
<dbReference type="Gene3D" id="1.20.1070.10">
    <property type="entry name" value="Rhodopsin 7-helix transmembrane proteins"/>
    <property type="match status" value="1"/>
</dbReference>
<dbReference type="PROSITE" id="PS50262">
    <property type="entry name" value="G_PROTEIN_RECEP_F1_2"/>
    <property type="match status" value="1"/>
</dbReference>
<dbReference type="PRINTS" id="PR00237">
    <property type="entry name" value="GPCRRHODOPSN"/>
</dbReference>
<proteinExistence type="inferred from homology"/>
<evidence type="ECO:0000313" key="18">
    <source>
        <dbReference type="EMBL" id="GCC26740.1"/>
    </source>
</evidence>
<dbReference type="Pfam" id="PF12369">
    <property type="entry name" value="GnHR_trans"/>
    <property type="match status" value="1"/>
</dbReference>
<keyword evidence="11" id="KW-1015">Disulfide bond</keyword>
<dbReference type="InterPro" id="IPR032675">
    <property type="entry name" value="LRR_dom_sf"/>
</dbReference>
<feature type="transmembrane region" description="Helical" evidence="16">
    <location>
        <begin position="608"/>
        <end position="628"/>
    </location>
</feature>
<evidence type="ECO:0000256" key="7">
    <source>
        <dbReference type="ARBA" id="ARBA00022737"/>
    </source>
</evidence>
<dbReference type="GO" id="GO:0007189">
    <property type="term" value="P:adenylate cyclase-activating G protein-coupled receptor signaling pathway"/>
    <property type="evidence" value="ECO:0007669"/>
    <property type="project" value="TreeGrafter"/>
</dbReference>
<dbReference type="PANTHER" id="PTHR24372">
    <property type="entry name" value="GLYCOPROTEIN HORMONE RECEPTOR"/>
    <property type="match status" value="1"/>
</dbReference>
<dbReference type="OMA" id="PFVKCTP"/>
<feature type="transmembrane region" description="Helical" evidence="16">
    <location>
        <begin position="528"/>
        <end position="553"/>
    </location>
</feature>
<evidence type="ECO:0000256" key="1">
    <source>
        <dbReference type="ARBA" id="ARBA00004651"/>
    </source>
</evidence>
<dbReference type="OrthoDB" id="5981530at2759"/>
<keyword evidence="10 16" id="KW-0472">Membrane</keyword>
<dbReference type="STRING" id="137246.A0A401S8T2"/>
<sequence>MSRLLLLLLCLVLYPLSRANCPKLCSCKSDDRVTCEGREVDHFPKGFSRGSRKLWLLQNDILENIEENTFVNLPSLNEIIIDKAQLLVHIDQHAFGNLPHLRYMTITNTGIRFFPDITNIHSEDFLLLEFRDNINMQVIPSYAFQGLSTGTLNINLINNGLIEVQSHAFNGTDLDHLNLTGNQNLQKLHEDVFMGATGPTVLDISRTGITALPIHGLKSIKKLIAQSTNNLKKLPPLTNFVELREASMTYSSHCCAFENENAKKKKEFLWSPVCNRFYGKNYVFSNTSSEAEWEIGSTHSKKSMEMNSALPQQYGFLESEAWFDSNEDEPFFDYGLCSNIVDVICNPKADDFNPCEDIVGKDILRVIIWLMNILAIIGNVVVLIVLLTSRYKLTVPRFLMCNLAFSDFCMGLYLLLIASVDIQTKGQYYNYAIDWQTGAGCASAGFFTVFASELSVYTLTTITLERWHTITYAMQLDKKLHLRHAIVIMCGGWAFSFIVAILPLLGISNYKKVSICLPMDINSPVSQAYIIFILLLNVIAFLIICLCYIKIYLTVRNPNFISTNGDTKIAKRMAVLIFTDFICMSPISFFAISAALKVPFITVSSSKILLVLFYPINSCANPFLYAFFTKTFRRDFYILLSRFGYCEMKAQLYRTETTSSIQNSNVRNGALASASQVGQGTVYTELLVATNRQQCRAHNLNSEESHQTLTGIYAVN</sequence>
<protein>
    <recommendedName>
        <fullName evidence="2 16">Follicle-stimulating hormone receptor</fullName>
    </recommendedName>
    <alternativeName>
        <fullName evidence="15 16">Follitropin receptor</fullName>
    </alternativeName>
</protein>
<organism evidence="18 19">
    <name type="scientific">Chiloscyllium punctatum</name>
    <name type="common">Brownbanded bambooshark</name>
    <name type="synonym">Hemiscyllium punctatum</name>
    <dbReference type="NCBI Taxonomy" id="137246"/>
    <lineage>
        <taxon>Eukaryota</taxon>
        <taxon>Metazoa</taxon>
        <taxon>Chordata</taxon>
        <taxon>Craniata</taxon>
        <taxon>Vertebrata</taxon>
        <taxon>Chondrichthyes</taxon>
        <taxon>Elasmobranchii</taxon>
        <taxon>Galeomorphii</taxon>
        <taxon>Galeoidea</taxon>
        <taxon>Orectolobiformes</taxon>
        <taxon>Hemiscylliidae</taxon>
        <taxon>Chiloscyllium</taxon>
    </lineage>
</organism>
<keyword evidence="14 16" id="KW-0807">Transducer</keyword>
<keyword evidence="12 16" id="KW-0675">Receptor</keyword>
<evidence type="ECO:0000256" key="16">
    <source>
        <dbReference type="RuleBase" id="RU361222"/>
    </source>
</evidence>
<evidence type="ECO:0000256" key="14">
    <source>
        <dbReference type="ARBA" id="ARBA00023224"/>
    </source>
</evidence>
<evidence type="ECO:0000259" key="17">
    <source>
        <dbReference type="PROSITE" id="PS50262"/>
    </source>
</evidence>
<feature type="transmembrane region" description="Helical" evidence="16">
    <location>
        <begin position="399"/>
        <end position="422"/>
    </location>
</feature>
<evidence type="ECO:0000256" key="13">
    <source>
        <dbReference type="ARBA" id="ARBA00023180"/>
    </source>
</evidence>
<feature type="chain" id="PRO_5018810574" description="Follicle-stimulating hormone receptor" evidence="16">
    <location>
        <begin position="20"/>
        <end position="716"/>
    </location>
</feature>
<dbReference type="FunFam" id="1.20.1070.10:FF:000019">
    <property type="entry name" value="Lutropin-choriogonadotropic hormone receptor"/>
    <property type="match status" value="1"/>
</dbReference>
<evidence type="ECO:0000256" key="6">
    <source>
        <dbReference type="ARBA" id="ARBA00022729"/>
    </source>
</evidence>
<dbReference type="Gene3D" id="3.80.10.10">
    <property type="entry name" value="Ribonuclease Inhibitor"/>
    <property type="match status" value="1"/>
</dbReference>